<dbReference type="CDD" id="cd16616">
    <property type="entry name" value="mRING-HC-C4C4_Asi1p-like"/>
    <property type="match status" value="1"/>
</dbReference>
<dbReference type="PANTHER" id="PTHR22696:SF1">
    <property type="entry name" value="E3 UBIQUITIN-PROTEIN LIGASE RNF26"/>
    <property type="match status" value="1"/>
</dbReference>
<feature type="transmembrane region" description="Helical" evidence="2">
    <location>
        <begin position="278"/>
        <end position="298"/>
    </location>
</feature>
<dbReference type="Proteomes" id="UP001222325">
    <property type="component" value="Unassembled WGS sequence"/>
</dbReference>
<evidence type="ECO:0008006" key="5">
    <source>
        <dbReference type="Google" id="ProtNLM"/>
    </source>
</evidence>
<feature type="transmembrane region" description="Helical" evidence="2">
    <location>
        <begin position="121"/>
        <end position="140"/>
    </location>
</feature>
<dbReference type="Gene3D" id="3.30.40.10">
    <property type="entry name" value="Zinc/RING finger domain, C3HC4 (zinc finger)"/>
    <property type="match status" value="1"/>
</dbReference>
<gene>
    <name evidence="3" type="ORF">B0H15DRAFT_916541</name>
</gene>
<feature type="region of interest" description="Disordered" evidence="1">
    <location>
        <begin position="385"/>
        <end position="411"/>
    </location>
</feature>
<feature type="region of interest" description="Disordered" evidence="1">
    <location>
        <begin position="652"/>
        <end position="681"/>
    </location>
</feature>
<dbReference type="InterPro" id="IPR013083">
    <property type="entry name" value="Znf_RING/FYVE/PHD"/>
</dbReference>
<comment type="caution">
    <text evidence="3">The sequence shown here is derived from an EMBL/GenBank/DDBJ whole genome shotgun (WGS) entry which is preliminary data.</text>
</comment>
<dbReference type="GO" id="GO:0016567">
    <property type="term" value="P:protein ubiquitination"/>
    <property type="evidence" value="ECO:0007669"/>
    <property type="project" value="TreeGrafter"/>
</dbReference>
<organism evidence="3 4">
    <name type="scientific">Mycena belliarum</name>
    <dbReference type="NCBI Taxonomy" id="1033014"/>
    <lineage>
        <taxon>Eukaryota</taxon>
        <taxon>Fungi</taxon>
        <taxon>Dikarya</taxon>
        <taxon>Basidiomycota</taxon>
        <taxon>Agaricomycotina</taxon>
        <taxon>Agaricomycetes</taxon>
        <taxon>Agaricomycetidae</taxon>
        <taxon>Agaricales</taxon>
        <taxon>Marasmiineae</taxon>
        <taxon>Mycenaceae</taxon>
        <taxon>Mycena</taxon>
    </lineage>
</organism>
<evidence type="ECO:0000256" key="1">
    <source>
        <dbReference type="SAM" id="MobiDB-lite"/>
    </source>
</evidence>
<dbReference type="GO" id="GO:0006511">
    <property type="term" value="P:ubiquitin-dependent protein catabolic process"/>
    <property type="evidence" value="ECO:0007669"/>
    <property type="project" value="TreeGrafter"/>
</dbReference>
<protein>
    <recommendedName>
        <fullName evidence="5">RING-type domain-containing protein</fullName>
    </recommendedName>
</protein>
<dbReference type="Pfam" id="PF13920">
    <property type="entry name" value="zf-C3HC4_3"/>
    <property type="match status" value="1"/>
</dbReference>
<feature type="transmembrane region" description="Helical" evidence="2">
    <location>
        <begin position="240"/>
        <end position="258"/>
    </location>
</feature>
<dbReference type="EMBL" id="JARJCN010000088">
    <property type="protein sequence ID" value="KAJ7075886.1"/>
    <property type="molecule type" value="Genomic_DNA"/>
</dbReference>
<feature type="compositionally biased region" description="Pro residues" evidence="1">
    <location>
        <begin position="389"/>
        <end position="410"/>
    </location>
</feature>
<evidence type="ECO:0000256" key="2">
    <source>
        <dbReference type="SAM" id="Phobius"/>
    </source>
</evidence>
<keyword evidence="2" id="KW-0812">Transmembrane</keyword>
<dbReference type="GO" id="GO:0061630">
    <property type="term" value="F:ubiquitin protein ligase activity"/>
    <property type="evidence" value="ECO:0007669"/>
    <property type="project" value="TreeGrafter"/>
</dbReference>
<dbReference type="PANTHER" id="PTHR22696">
    <property type="entry name" value="E3 UBIQUITIN-PROTEIN LIGASE RNF26"/>
    <property type="match status" value="1"/>
</dbReference>
<name>A0AAD6XJX4_9AGAR</name>
<evidence type="ECO:0000313" key="4">
    <source>
        <dbReference type="Proteomes" id="UP001222325"/>
    </source>
</evidence>
<dbReference type="AlphaFoldDB" id="A0AAD6XJX4"/>
<proteinExistence type="predicted"/>
<reference evidence="3" key="1">
    <citation type="submission" date="2023-03" db="EMBL/GenBank/DDBJ databases">
        <title>Massive genome expansion in bonnet fungi (Mycena s.s.) driven by repeated elements and novel gene families across ecological guilds.</title>
        <authorList>
            <consortium name="Lawrence Berkeley National Laboratory"/>
            <person name="Harder C.B."/>
            <person name="Miyauchi S."/>
            <person name="Viragh M."/>
            <person name="Kuo A."/>
            <person name="Thoen E."/>
            <person name="Andreopoulos B."/>
            <person name="Lu D."/>
            <person name="Skrede I."/>
            <person name="Drula E."/>
            <person name="Henrissat B."/>
            <person name="Morin E."/>
            <person name="Kohler A."/>
            <person name="Barry K."/>
            <person name="LaButti K."/>
            <person name="Morin E."/>
            <person name="Salamov A."/>
            <person name="Lipzen A."/>
            <person name="Mereny Z."/>
            <person name="Hegedus B."/>
            <person name="Baldrian P."/>
            <person name="Stursova M."/>
            <person name="Weitz H."/>
            <person name="Taylor A."/>
            <person name="Grigoriev I.V."/>
            <person name="Nagy L.G."/>
            <person name="Martin F."/>
            <person name="Kauserud H."/>
        </authorList>
    </citation>
    <scope>NUCLEOTIDE SEQUENCE</scope>
    <source>
        <strain evidence="3">CBHHK173m</strain>
    </source>
</reference>
<keyword evidence="4" id="KW-1185">Reference proteome</keyword>
<keyword evidence="2" id="KW-1133">Transmembrane helix</keyword>
<evidence type="ECO:0000313" key="3">
    <source>
        <dbReference type="EMBL" id="KAJ7075886.1"/>
    </source>
</evidence>
<sequence>MQRCGFQSRPAATTGCTTTIPGPPRNFALALWKSLTGQTAAAAPPLSPEPLHSPAYNISLNFSSIIAFPSRLLARIRKADDFLFQDAIAANPSLNGGRSARYNQLSGRVSDLGGSVFPGPYGFFLSGYMVGILALAILMHRIQNIVVPSRSSSNLTSHSRGRNIYGYSTVRRLYAFLLPLDLTRTATRLAFHLPSLYFLSKMLLTWTIILLQTSSLFPPWDSGYIFCLGQWTQRMEMRDVCWRTFCAICAAFSMEAFVRGLDGGGLGLIQMNANTSPFNLIGYAFLLHIYSSPITHVYKPESFPSRPDKHVIVTITIPLLQLTIFHILSIRKRWSNHRLFPTALSSILSLLHFHTTLYSHYYARTTLHPRLPDLQPKVKLEPSMELPSHPVPSFPAPTPPPSGPVPPPPVRATYSRPSGSATFPLLNYVPNAFETLLISTITLTVVLNALTQLILTGRVERPLLGLGLAGTSGAWTWAPPYDEDWGVILLRVGTASLEATGLRGWGNEMPAVPIAPAHPQYGTARLGPTGVVAVSSGYGAPAVRRYRRRGLENEVRAVDIGAGGVGTFGADLINLRWLKEAWRFLGIAWVVARRLVVGLWWYISSGGKSWGGYRGTAAAVNLRTPSDVVEEVDEAADQDELMYDRFLRQEEISDDEEDSAPQQWDMGDSSSEDEEGHEAELDRAEAVDLYTDLDGASAATPVLLAHMTRYEESPLTRRRYSSLVGSRTPPAAPLIASPVRARPPAQPLEETRRNCVICTCDPREIICWPCRCLSMCDGCREVLASRSSASKHRCPCCRQTVEGYSRIYIP</sequence>
<accession>A0AAD6XJX4</accession>
<feature type="transmembrane region" description="Helical" evidence="2">
    <location>
        <begin position="310"/>
        <end position="330"/>
    </location>
</feature>
<keyword evidence="2" id="KW-0472">Membrane</keyword>